<dbReference type="InterPro" id="IPR012340">
    <property type="entry name" value="NA-bd_OB-fold"/>
</dbReference>
<dbReference type="InterPro" id="IPR036127">
    <property type="entry name" value="CcmE-like_sf"/>
</dbReference>
<dbReference type="GO" id="GO:0017004">
    <property type="term" value="P:cytochrome complex assembly"/>
    <property type="evidence" value="ECO:0007669"/>
    <property type="project" value="UniProtKB-KW"/>
</dbReference>
<name>B8D1Q8_HALOH</name>
<dbReference type="RefSeq" id="WP_012635323.1">
    <property type="nucleotide sequence ID" value="NC_011899.1"/>
</dbReference>
<dbReference type="SUPFAM" id="SSF82093">
    <property type="entry name" value="Heme chaperone CcmE"/>
    <property type="match status" value="1"/>
</dbReference>
<dbReference type="STRING" id="373903.Hore_03750"/>
<dbReference type="GO" id="GO:0017003">
    <property type="term" value="P:protein-heme linkage"/>
    <property type="evidence" value="ECO:0007669"/>
    <property type="project" value="InterPro"/>
</dbReference>
<keyword evidence="2" id="KW-0408">Iron</keyword>
<dbReference type="GO" id="GO:0005886">
    <property type="term" value="C:plasma membrane"/>
    <property type="evidence" value="ECO:0007669"/>
    <property type="project" value="InterPro"/>
</dbReference>
<accession>B8D1Q8</accession>
<dbReference type="InterPro" id="IPR004329">
    <property type="entry name" value="CcmE"/>
</dbReference>
<comment type="subcellular location">
    <subcellularLocation>
        <location evidence="1">Membrane</location>
    </subcellularLocation>
</comment>
<keyword evidence="5" id="KW-0812">Transmembrane</keyword>
<gene>
    <name evidence="6" type="ordered locus">Hore_03750</name>
</gene>
<evidence type="ECO:0000256" key="3">
    <source>
        <dbReference type="ARBA" id="ARBA00022748"/>
    </source>
</evidence>
<keyword evidence="2" id="KW-0479">Metal-binding</keyword>
<evidence type="ECO:0000256" key="4">
    <source>
        <dbReference type="ARBA" id="ARBA00023136"/>
    </source>
</evidence>
<feature type="transmembrane region" description="Helical" evidence="5">
    <location>
        <begin position="7"/>
        <end position="26"/>
    </location>
</feature>
<evidence type="ECO:0000313" key="7">
    <source>
        <dbReference type="Proteomes" id="UP000000719"/>
    </source>
</evidence>
<dbReference type="HOGENOM" id="CLU_079503_3_2_9"/>
<evidence type="ECO:0000256" key="1">
    <source>
        <dbReference type="ARBA" id="ARBA00004370"/>
    </source>
</evidence>
<evidence type="ECO:0000256" key="2">
    <source>
        <dbReference type="ARBA" id="ARBA00022617"/>
    </source>
</evidence>
<evidence type="ECO:0000313" key="6">
    <source>
        <dbReference type="EMBL" id="ACL69135.1"/>
    </source>
</evidence>
<keyword evidence="2" id="KW-0349">Heme</keyword>
<keyword evidence="5" id="KW-1133">Transmembrane helix</keyword>
<proteinExistence type="predicted"/>
<dbReference type="eggNOG" id="COG2332">
    <property type="taxonomic scope" value="Bacteria"/>
</dbReference>
<keyword evidence="4 5" id="KW-0472">Membrane</keyword>
<dbReference type="AlphaFoldDB" id="B8D1Q8"/>
<reference evidence="6 7" key="1">
    <citation type="journal article" date="2009" name="PLoS ONE">
        <title>Genome analysis of the anaerobic thermohalophilic bacterium Halothermothrix orenii.</title>
        <authorList>
            <person name="Mavromatis K."/>
            <person name="Ivanova N."/>
            <person name="Anderson I."/>
            <person name="Lykidis A."/>
            <person name="Hooper S.D."/>
            <person name="Sun H."/>
            <person name="Kunin V."/>
            <person name="Lapidus A."/>
            <person name="Hugenholtz P."/>
            <person name="Patel B."/>
            <person name="Kyrpides N.C."/>
        </authorList>
    </citation>
    <scope>NUCLEOTIDE SEQUENCE [LARGE SCALE GENOMIC DNA]</scope>
    <source>
        <strain evidence="7">H 168 / OCM 544 / DSM 9562</strain>
    </source>
</reference>
<protein>
    <submittedName>
        <fullName evidence="6">Putative cytochrome c-type biogenesis protein CcmE</fullName>
    </submittedName>
</protein>
<dbReference type="OrthoDB" id="9794828at2"/>
<keyword evidence="3" id="KW-0201">Cytochrome c-type biogenesis</keyword>
<dbReference type="EMBL" id="CP001098">
    <property type="protein sequence ID" value="ACL69135.1"/>
    <property type="molecule type" value="Genomic_DNA"/>
</dbReference>
<dbReference type="KEGG" id="hor:Hore_03750"/>
<dbReference type="Pfam" id="PF03100">
    <property type="entry name" value="CcmE"/>
    <property type="match status" value="1"/>
</dbReference>
<dbReference type="GO" id="GO:0020037">
    <property type="term" value="F:heme binding"/>
    <property type="evidence" value="ECO:0007669"/>
    <property type="project" value="InterPro"/>
</dbReference>
<keyword evidence="7" id="KW-1185">Reference proteome</keyword>
<evidence type="ECO:0000256" key="5">
    <source>
        <dbReference type="SAM" id="Phobius"/>
    </source>
</evidence>
<organism evidence="6 7">
    <name type="scientific">Halothermothrix orenii (strain H 168 / OCM 544 / DSM 9562)</name>
    <dbReference type="NCBI Taxonomy" id="373903"/>
    <lineage>
        <taxon>Bacteria</taxon>
        <taxon>Bacillati</taxon>
        <taxon>Bacillota</taxon>
        <taxon>Clostridia</taxon>
        <taxon>Halanaerobiales</taxon>
        <taxon>Halothermotrichaceae</taxon>
        <taxon>Halothermothrix</taxon>
    </lineage>
</organism>
<dbReference type="Gene3D" id="2.40.50.140">
    <property type="entry name" value="Nucleic acid-binding proteins"/>
    <property type="match status" value="1"/>
</dbReference>
<sequence>MKTKTKVIILTLIIVLVVSYTTYISFNNSATYYYTISEARGLEGIRQHLRIKGNLIKDSVKWSPDLSELKFTLTDGQHNLKMIYSGVVPDNFKHSREVIVEGKFIENDVFRVTKLMLQCPSKYEKGEE</sequence>
<dbReference type="Proteomes" id="UP000000719">
    <property type="component" value="Chromosome"/>
</dbReference>